<evidence type="ECO:0000256" key="2">
    <source>
        <dbReference type="ARBA" id="ARBA00022777"/>
    </source>
</evidence>
<dbReference type="CDD" id="cd01166">
    <property type="entry name" value="KdgK"/>
    <property type="match status" value="1"/>
</dbReference>
<evidence type="ECO:0000256" key="1">
    <source>
        <dbReference type="ARBA" id="ARBA00022679"/>
    </source>
</evidence>
<evidence type="ECO:0000313" key="4">
    <source>
        <dbReference type="EMBL" id="GAA2910120.1"/>
    </source>
</evidence>
<keyword evidence="1" id="KW-0808">Transferase</keyword>
<comment type="caution">
    <text evidence="4">The sequence shown here is derived from an EMBL/GenBank/DDBJ whole genome shotgun (WGS) entry which is preliminary data.</text>
</comment>
<proteinExistence type="predicted"/>
<dbReference type="Gene3D" id="3.40.1190.20">
    <property type="match status" value="1"/>
</dbReference>
<dbReference type="EMBL" id="BAAAVI010000102">
    <property type="protein sequence ID" value="GAA2910120.1"/>
    <property type="molecule type" value="Genomic_DNA"/>
</dbReference>
<evidence type="ECO:0000259" key="3">
    <source>
        <dbReference type="Pfam" id="PF00294"/>
    </source>
</evidence>
<name>A0ABN3WBM7_9ACTN</name>
<evidence type="ECO:0000313" key="5">
    <source>
        <dbReference type="Proteomes" id="UP001500831"/>
    </source>
</evidence>
<keyword evidence="2 4" id="KW-0418">Kinase</keyword>
<dbReference type="SUPFAM" id="SSF53613">
    <property type="entry name" value="Ribokinase-like"/>
    <property type="match status" value="1"/>
</dbReference>
<dbReference type="InterPro" id="IPR029056">
    <property type="entry name" value="Ribokinase-like"/>
</dbReference>
<gene>
    <name evidence="4" type="ORF">GCM10010517_76610</name>
</gene>
<keyword evidence="5" id="KW-1185">Reference proteome</keyword>
<dbReference type="Proteomes" id="UP001500831">
    <property type="component" value="Unassembled WGS sequence"/>
</dbReference>
<accession>A0ABN3WBM7</accession>
<dbReference type="GO" id="GO:0016301">
    <property type="term" value="F:kinase activity"/>
    <property type="evidence" value="ECO:0007669"/>
    <property type="project" value="UniProtKB-KW"/>
</dbReference>
<sequence length="317" mass="32090">MDVVVLGEPLVEFSADHALTEAATFHLSFSGDALNAAVAAAAQGARVALVTRVGADEFGERLVRFAAGRSVEVRWMARGEGSTGAYAVGADPSGERAFVYLRHGSAASRMGREDVDRSPVAAARVVLLSGVTAAISATCAEAVRHAAMTASGRVVYDPNFRSRLTTPEAARAVLRDVAPHAALVKISCPGDSLPLLGCTDPGEVVRACRALGAGAVAVTLGGDGVLLAEGDREPVHLPAFPAERIVDQTGAGDVLAGTVCAFLARREPAAAAVRAGMAAAAVSLSGRGGTGRSATPHEIDALLRQAGAGPLTGSPRG</sequence>
<organism evidence="4 5">
    <name type="scientific">Streptosporangium fragile</name>
    <dbReference type="NCBI Taxonomy" id="46186"/>
    <lineage>
        <taxon>Bacteria</taxon>
        <taxon>Bacillati</taxon>
        <taxon>Actinomycetota</taxon>
        <taxon>Actinomycetes</taxon>
        <taxon>Streptosporangiales</taxon>
        <taxon>Streptosporangiaceae</taxon>
        <taxon>Streptosporangium</taxon>
    </lineage>
</organism>
<dbReference type="InterPro" id="IPR011611">
    <property type="entry name" value="PfkB_dom"/>
</dbReference>
<dbReference type="RefSeq" id="WP_344981714.1">
    <property type="nucleotide sequence ID" value="NZ_BAAAVI010000102.1"/>
</dbReference>
<dbReference type="PANTHER" id="PTHR10584:SF166">
    <property type="entry name" value="RIBOKINASE"/>
    <property type="match status" value="1"/>
</dbReference>
<reference evidence="4 5" key="1">
    <citation type="journal article" date="2019" name="Int. J. Syst. Evol. Microbiol.">
        <title>The Global Catalogue of Microorganisms (GCM) 10K type strain sequencing project: providing services to taxonomists for standard genome sequencing and annotation.</title>
        <authorList>
            <consortium name="The Broad Institute Genomics Platform"/>
            <consortium name="The Broad Institute Genome Sequencing Center for Infectious Disease"/>
            <person name="Wu L."/>
            <person name="Ma J."/>
        </authorList>
    </citation>
    <scope>NUCLEOTIDE SEQUENCE [LARGE SCALE GENOMIC DNA]</scope>
    <source>
        <strain evidence="4 5">JCM 6242</strain>
    </source>
</reference>
<dbReference type="Pfam" id="PF00294">
    <property type="entry name" value="PfkB"/>
    <property type="match status" value="1"/>
</dbReference>
<protein>
    <submittedName>
        <fullName evidence="4">PfkB family carbohydrate kinase</fullName>
    </submittedName>
</protein>
<dbReference type="PANTHER" id="PTHR10584">
    <property type="entry name" value="SUGAR KINASE"/>
    <property type="match status" value="1"/>
</dbReference>
<feature type="domain" description="Carbohydrate kinase PfkB" evidence="3">
    <location>
        <begin position="3"/>
        <end position="290"/>
    </location>
</feature>